<dbReference type="EMBL" id="JAKNHJ010000004">
    <property type="protein sequence ID" value="MCG4617378.1"/>
    <property type="molecule type" value="Genomic_DNA"/>
</dbReference>
<dbReference type="AlphaFoldDB" id="A0AAJ1F7I1"/>
<dbReference type="Gene3D" id="1.10.1220.10">
    <property type="entry name" value="Met repressor-like"/>
    <property type="match status" value="1"/>
</dbReference>
<evidence type="ECO:0000256" key="2">
    <source>
        <dbReference type="ARBA" id="ARBA00022649"/>
    </source>
</evidence>
<dbReference type="NCBIfam" id="TIGR02384">
    <property type="entry name" value="RelB_DinJ"/>
    <property type="match status" value="1"/>
</dbReference>
<dbReference type="GO" id="GO:0006355">
    <property type="term" value="P:regulation of DNA-templated transcription"/>
    <property type="evidence" value="ECO:0007669"/>
    <property type="project" value="InterPro"/>
</dbReference>
<dbReference type="Proteomes" id="UP001200537">
    <property type="component" value="Unassembled WGS sequence"/>
</dbReference>
<keyword evidence="2" id="KW-1277">Toxin-antitoxin system</keyword>
<comment type="similarity">
    <text evidence="1">Belongs to the RelB/DinJ antitoxin family.</text>
</comment>
<reference evidence="3" key="1">
    <citation type="submission" date="2022-01" db="EMBL/GenBank/DDBJ databases">
        <title>Collection of gut derived symbiotic bacterial strains cultured from healthy donors.</title>
        <authorList>
            <person name="Lin H."/>
            <person name="Kohout C."/>
            <person name="Waligurski E."/>
            <person name="Pamer E.G."/>
        </authorList>
    </citation>
    <scope>NUCLEOTIDE SEQUENCE</scope>
    <source>
        <strain evidence="3">DFI.7.46</strain>
    </source>
</reference>
<dbReference type="RefSeq" id="WP_024059035.1">
    <property type="nucleotide sequence ID" value="NZ_JAGZVZ010000001.1"/>
</dbReference>
<name>A0AAJ1F7I1_9ACTO</name>
<evidence type="ECO:0000313" key="3">
    <source>
        <dbReference type="EMBL" id="MCG4617378.1"/>
    </source>
</evidence>
<dbReference type="Pfam" id="PF04221">
    <property type="entry name" value="RelB"/>
    <property type="match status" value="1"/>
</dbReference>
<protein>
    <submittedName>
        <fullName evidence="3">Type II toxin-antitoxin system RelB/DinJ family antitoxin</fullName>
    </submittedName>
</protein>
<dbReference type="InterPro" id="IPR007337">
    <property type="entry name" value="RelB/DinJ"/>
</dbReference>
<dbReference type="PANTHER" id="PTHR38781:SF1">
    <property type="entry name" value="ANTITOXIN DINJ-RELATED"/>
    <property type="match status" value="1"/>
</dbReference>
<evidence type="ECO:0000256" key="1">
    <source>
        <dbReference type="ARBA" id="ARBA00010562"/>
    </source>
</evidence>
<accession>A0AAJ1F7I1</accession>
<organism evidence="3 4">
    <name type="scientific">Varibaculum cambriense</name>
    <dbReference type="NCBI Taxonomy" id="184870"/>
    <lineage>
        <taxon>Bacteria</taxon>
        <taxon>Bacillati</taxon>
        <taxon>Actinomycetota</taxon>
        <taxon>Actinomycetes</taxon>
        <taxon>Actinomycetales</taxon>
        <taxon>Actinomycetaceae</taxon>
        <taxon>Varibaculum</taxon>
    </lineage>
</organism>
<sequence>MKNATVSARVEQDVKTAAENILDQLGISTSAVINSLYRQIILQRAVPFSLALPENFITADEMTTDDLNAKLARSYSQSLSGQGRDYNSVFDELEKEL</sequence>
<comment type="caution">
    <text evidence="3">The sequence shown here is derived from an EMBL/GenBank/DDBJ whole genome shotgun (WGS) entry which is preliminary data.</text>
</comment>
<gene>
    <name evidence="3" type="ORF">L0M99_02545</name>
</gene>
<dbReference type="PANTHER" id="PTHR38781">
    <property type="entry name" value="ANTITOXIN DINJ-RELATED"/>
    <property type="match status" value="1"/>
</dbReference>
<proteinExistence type="inferred from homology"/>
<evidence type="ECO:0000313" key="4">
    <source>
        <dbReference type="Proteomes" id="UP001200537"/>
    </source>
</evidence>
<dbReference type="InterPro" id="IPR013321">
    <property type="entry name" value="Arc_rbn_hlx_hlx"/>
</dbReference>
<dbReference type="GO" id="GO:0006351">
    <property type="term" value="P:DNA-templated transcription"/>
    <property type="evidence" value="ECO:0007669"/>
    <property type="project" value="TreeGrafter"/>
</dbReference>